<keyword evidence="2" id="KW-1185">Reference proteome</keyword>
<dbReference type="Proteomes" id="UP001187192">
    <property type="component" value="Unassembled WGS sequence"/>
</dbReference>
<gene>
    <name evidence="1" type="ORF">TIFTF001_007728</name>
</gene>
<accession>A0AA88ADV9</accession>
<name>A0AA88ADV9_FICCA</name>
<dbReference type="EMBL" id="BTGU01000008">
    <property type="protein sequence ID" value="GMN38496.1"/>
    <property type="molecule type" value="Genomic_DNA"/>
</dbReference>
<evidence type="ECO:0000313" key="2">
    <source>
        <dbReference type="Proteomes" id="UP001187192"/>
    </source>
</evidence>
<reference evidence="1" key="1">
    <citation type="submission" date="2023-07" db="EMBL/GenBank/DDBJ databases">
        <title>draft genome sequence of fig (Ficus carica).</title>
        <authorList>
            <person name="Takahashi T."/>
            <person name="Nishimura K."/>
        </authorList>
    </citation>
    <scope>NUCLEOTIDE SEQUENCE</scope>
</reference>
<evidence type="ECO:0000313" key="1">
    <source>
        <dbReference type="EMBL" id="GMN38496.1"/>
    </source>
</evidence>
<sequence>MRYSHCCGSASVTPAQTAAQARAQPSCQPQLVSPCAPAQARDSISRPFQARANLGPNPQPSLRDFRALNPASLILSPSWFPTSNRLIYQPGWRICCTENPLACWIHGYILRAP</sequence>
<comment type="caution">
    <text evidence="1">The sequence shown here is derived from an EMBL/GenBank/DDBJ whole genome shotgun (WGS) entry which is preliminary data.</text>
</comment>
<organism evidence="1 2">
    <name type="scientific">Ficus carica</name>
    <name type="common">Common fig</name>
    <dbReference type="NCBI Taxonomy" id="3494"/>
    <lineage>
        <taxon>Eukaryota</taxon>
        <taxon>Viridiplantae</taxon>
        <taxon>Streptophyta</taxon>
        <taxon>Embryophyta</taxon>
        <taxon>Tracheophyta</taxon>
        <taxon>Spermatophyta</taxon>
        <taxon>Magnoliopsida</taxon>
        <taxon>eudicotyledons</taxon>
        <taxon>Gunneridae</taxon>
        <taxon>Pentapetalae</taxon>
        <taxon>rosids</taxon>
        <taxon>fabids</taxon>
        <taxon>Rosales</taxon>
        <taxon>Moraceae</taxon>
        <taxon>Ficeae</taxon>
        <taxon>Ficus</taxon>
    </lineage>
</organism>
<dbReference type="AlphaFoldDB" id="A0AA88ADV9"/>
<proteinExistence type="predicted"/>
<protein>
    <submittedName>
        <fullName evidence="1">Uncharacterized protein</fullName>
    </submittedName>
</protein>